<dbReference type="PANTHER" id="PTHR34220">
    <property type="entry name" value="SENSOR HISTIDINE KINASE YPDA"/>
    <property type="match status" value="1"/>
</dbReference>
<dbReference type="RefSeq" id="WP_250592831.1">
    <property type="nucleotide sequence ID" value="NZ_JAMLJM010000005.1"/>
</dbReference>
<keyword evidence="4" id="KW-1185">Reference proteome</keyword>
<dbReference type="SUPFAM" id="SSF50998">
    <property type="entry name" value="Quinoprotein alcohol dehydrogenase-like"/>
    <property type="match status" value="1"/>
</dbReference>
<reference evidence="3 4" key="1">
    <citation type="submission" date="2022-05" db="EMBL/GenBank/DDBJ databases">
        <title>Flavobacterium sp., isolated from activated sludge.</title>
        <authorList>
            <person name="Ran Q."/>
        </authorList>
    </citation>
    <scope>NUCLEOTIDE SEQUENCE [LARGE SCALE GENOMIC DNA]</scope>
    <source>
        <strain evidence="3 4">HXWNR70</strain>
    </source>
</reference>
<keyword evidence="1" id="KW-0812">Transmembrane</keyword>
<keyword evidence="3" id="KW-0418">Kinase</keyword>
<organism evidence="3 4">
    <name type="scientific">Flavobacterium luminosum</name>
    <dbReference type="NCBI Taxonomy" id="2949086"/>
    <lineage>
        <taxon>Bacteria</taxon>
        <taxon>Pseudomonadati</taxon>
        <taxon>Bacteroidota</taxon>
        <taxon>Flavobacteriia</taxon>
        <taxon>Flavobacteriales</taxon>
        <taxon>Flavobacteriaceae</taxon>
        <taxon>Flavobacterium</taxon>
    </lineage>
</organism>
<dbReference type="Gene3D" id="3.30.565.10">
    <property type="entry name" value="Histidine kinase-like ATPase, C-terminal domain"/>
    <property type="match status" value="1"/>
</dbReference>
<dbReference type="InterPro" id="IPR011047">
    <property type="entry name" value="Quinoprotein_ADH-like_sf"/>
</dbReference>
<dbReference type="Gene3D" id="2.130.10.10">
    <property type="entry name" value="YVTN repeat-like/Quinoprotein amine dehydrogenase"/>
    <property type="match status" value="3"/>
</dbReference>
<dbReference type="SUPFAM" id="SSF55874">
    <property type="entry name" value="ATPase domain of HSP90 chaperone/DNA topoisomerase II/histidine kinase"/>
    <property type="match status" value="1"/>
</dbReference>
<dbReference type="GO" id="GO:0016301">
    <property type="term" value="F:kinase activity"/>
    <property type="evidence" value="ECO:0007669"/>
    <property type="project" value="UniProtKB-KW"/>
</dbReference>
<dbReference type="Pfam" id="PF06580">
    <property type="entry name" value="His_kinase"/>
    <property type="match status" value="1"/>
</dbReference>
<gene>
    <name evidence="3" type="ORF">NAT50_08450</name>
</gene>
<proteinExistence type="predicted"/>
<dbReference type="EMBL" id="JAMLJM010000005">
    <property type="protein sequence ID" value="MCL9809388.1"/>
    <property type="molecule type" value="Genomic_DNA"/>
</dbReference>
<name>A0ABT0TPH4_9FLAO</name>
<feature type="domain" description="Signal transduction histidine kinase internal region" evidence="2">
    <location>
        <begin position="743"/>
        <end position="821"/>
    </location>
</feature>
<keyword evidence="1" id="KW-0472">Membrane</keyword>
<accession>A0ABT0TPH4</accession>
<dbReference type="Pfam" id="PF07494">
    <property type="entry name" value="Reg_prop"/>
    <property type="match status" value="1"/>
</dbReference>
<evidence type="ECO:0000313" key="4">
    <source>
        <dbReference type="Proteomes" id="UP001317191"/>
    </source>
</evidence>
<dbReference type="Proteomes" id="UP001317191">
    <property type="component" value="Unassembled WGS sequence"/>
</dbReference>
<protein>
    <submittedName>
        <fullName evidence="3">Histidine kinase</fullName>
    </submittedName>
</protein>
<evidence type="ECO:0000259" key="2">
    <source>
        <dbReference type="Pfam" id="PF06580"/>
    </source>
</evidence>
<feature type="transmembrane region" description="Helical" evidence="1">
    <location>
        <begin position="693"/>
        <end position="715"/>
    </location>
</feature>
<dbReference type="InterPro" id="IPR036890">
    <property type="entry name" value="HATPase_C_sf"/>
</dbReference>
<sequence length="952" mass="110798">MKYLYSIFILLLTQITFGQNPYFNTIDKSQGLLTNSVYDIFQDKDTFMWFATEKGLCQFNGYTFQYFSTSDMTSKAGSCIQQDAFGRIWYENFDGYLYYVENNQLKKLNQNKSIGYFKFGIIKDQLYIINENMIDVYDLKTLLLKKEIKLNTKDSKYIFFSDETIYVFAHQLIIIKNDVIQKKVEFPEGFLENFNSILVEKNKNGLLIGSKFSNYCYLFSNNQFARKELNLENTIVQNLSWCNNKNWLCTTTGIIEMDCELGTKRQFFNGTNISYIYKTKNNNYWISTLTEGLFYIEDFDTQLISSHESLTSLCFKNDQLVIGTKNDKILSLEKKQFKTIFTGKDNHQMGQVFHDKISNQLYFTSSKFGVLNSALKLTKELPIAVKSVCAVDHKYIAFAASSSSGLIKTNDNSKSDWDFVYESFIQLKNHNYNNIVINAKGKSTAYDSIHKTIYFATNNGLFYIGQNGLLSELKHKNTSLNITKLSYEKGIIYACNGDLNIFQIEKNTISEINFPATIQKENVERTILKNGLLFIITNKYIFEYDLNTQKPKQIIHINSNIEVNDIILKNNSYYISTNRGLIIKKQEVYNRSNPIFSIENIKINNEVVTKLKLDDLAYVENNIHINYRFLSPTPFEEHELLYRINESQWQKSDIVNSELVLNSLNHGNYTVEFALNAAFKNTTKIHFTINRPFWLQFPFIFGVTLFILGCIYWLYQNNIKKIQKRNQMVLDKINLEKNVNQSKLKAIKSQMNPHFFYNALNTLQSFILSNEKRLAIDYLSKFSNLTRTILEMTEKDFISIAEEVKTLQLYLDIEKGRFDEDFSYEIQIGKNIDQESIKIPTMLLQPYVENAVKHGLLHKQGDKKVVISFEKQNNELSIKIDDNGIGRQKSSELNQIKNKNHQSFATEALQNRIDLLNEYNHKNISLKIIDKHNLQNQPTGTLVEIIIPIHTL</sequence>
<dbReference type="InterPro" id="IPR011110">
    <property type="entry name" value="Reg_prop"/>
</dbReference>
<comment type="caution">
    <text evidence="3">The sequence shown here is derived from an EMBL/GenBank/DDBJ whole genome shotgun (WGS) entry which is preliminary data.</text>
</comment>
<dbReference type="InterPro" id="IPR050640">
    <property type="entry name" value="Bact_2-comp_sensor_kinase"/>
</dbReference>
<dbReference type="InterPro" id="IPR015943">
    <property type="entry name" value="WD40/YVTN_repeat-like_dom_sf"/>
</dbReference>
<dbReference type="PANTHER" id="PTHR34220:SF7">
    <property type="entry name" value="SENSOR HISTIDINE KINASE YPDA"/>
    <property type="match status" value="1"/>
</dbReference>
<evidence type="ECO:0000313" key="3">
    <source>
        <dbReference type="EMBL" id="MCL9809388.1"/>
    </source>
</evidence>
<keyword evidence="3" id="KW-0808">Transferase</keyword>
<evidence type="ECO:0000256" key="1">
    <source>
        <dbReference type="SAM" id="Phobius"/>
    </source>
</evidence>
<dbReference type="InterPro" id="IPR010559">
    <property type="entry name" value="Sig_transdc_His_kin_internal"/>
</dbReference>
<keyword evidence="1" id="KW-1133">Transmembrane helix</keyword>